<organism evidence="3 4">
    <name type="scientific">Candidatus Iainarchaeum sp</name>
    <dbReference type="NCBI Taxonomy" id="3101447"/>
    <lineage>
        <taxon>Archaea</taxon>
        <taxon>Candidatus Iainarchaeota</taxon>
        <taxon>Candidatus Iainarchaeia</taxon>
        <taxon>Candidatus Iainarchaeales</taxon>
        <taxon>Candidatus Iainarchaeaceae</taxon>
        <taxon>Candidatus Iainarchaeum</taxon>
    </lineage>
</organism>
<dbReference type="GO" id="GO:0003746">
    <property type="term" value="F:translation elongation factor activity"/>
    <property type="evidence" value="ECO:0007669"/>
    <property type="project" value="TreeGrafter"/>
</dbReference>
<evidence type="ECO:0000313" key="3">
    <source>
        <dbReference type="EMBL" id="MAG22188.1"/>
    </source>
</evidence>
<dbReference type="GO" id="GO:0005525">
    <property type="term" value="F:GTP binding"/>
    <property type="evidence" value="ECO:0007669"/>
    <property type="project" value="InterPro"/>
</dbReference>
<proteinExistence type="predicted"/>
<evidence type="ECO:0000256" key="1">
    <source>
        <dbReference type="SAM" id="MobiDB-lite"/>
    </source>
</evidence>
<dbReference type="InterPro" id="IPR050055">
    <property type="entry name" value="EF-Tu_GTPase"/>
</dbReference>
<dbReference type="SUPFAM" id="SSF50447">
    <property type="entry name" value="Translation proteins"/>
    <property type="match status" value="1"/>
</dbReference>
<gene>
    <name evidence="3" type="ORF">CL943_02690</name>
</gene>
<dbReference type="Gene3D" id="2.40.30.10">
    <property type="entry name" value="Translation factors"/>
    <property type="match status" value="1"/>
</dbReference>
<feature type="domain" description="Translation elongation factor EFTu-like" evidence="2">
    <location>
        <begin position="61"/>
        <end position="122"/>
    </location>
</feature>
<evidence type="ECO:0000259" key="2">
    <source>
        <dbReference type="Pfam" id="PF03144"/>
    </source>
</evidence>
<dbReference type="PANTHER" id="PTHR43721:SF9">
    <property type="entry name" value="GTP-BINDING PROTEIN 1"/>
    <property type="match status" value="1"/>
</dbReference>
<dbReference type="PANTHER" id="PTHR43721">
    <property type="entry name" value="ELONGATION FACTOR TU-RELATED"/>
    <property type="match status" value="1"/>
</dbReference>
<dbReference type="Proteomes" id="UP000226592">
    <property type="component" value="Unassembled WGS sequence"/>
</dbReference>
<comment type="caution">
    <text evidence="3">The sequence shown here is derived from an EMBL/GenBank/DDBJ whole genome shotgun (WGS) entry which is preliminary data.</text>
</comment>
<sequence>MGFLNIFGKSDEQKAKEERERIAKKLSHGKETPAIQNQSNEPLEAGGVFGVKGSYSIIGVGLVSVGIVESGVLRPNQTAVVNGKIAVIKSIEANRQQIPVAKVGQNVGISLKGMSKDDVQNGLQIHFR</sequence>
<evidence type="ECO:0000313" key="4">
    <source>
        <dbReference type="Proteomes" id="UP000226592"/>
    </source>
</evidence>
<name>A0A2D6M191_9ARCH</name>
<feature type="compositionally biased region" description="Basic and acidic residues" evidence="1">
    <location>
        <begin position="9"/>
        <end position="20"/>
    </location>
</feature>
<reference evidence="4" key="1">
    <citation type="submission" date="2017-09" db="EMBL/GenBank/DDBJ databases">
        <title>The Reconstruction of 2,631 Draft Metagenome-Assembled Genomes from the Global Oceans.</title>
        <authorList>
            <person name="Tully B.J."/>
            <person name="Graham E.D."/>
            <person name="Heidelberg J.F."/>
        </authorList>
    </citation>
    <scope>NUCLEOTIDE SEQUENCE [LARGE SCALE GENOMIC DNA]</scope>
</reference>
<accession>A0A2D6M191</accession>
<protein>
    <recommendedName>
        <fullName evidence="2">Translation elongation factor EFTu-like domain-containing protein</fullName>
    </recommendedName>
</protein>
<dbReference type="InterPro" id="IPR009000">
    <property type="entry name" value="Transl_B-barrel_sf"/>
</dbReference>
<feature type="region of interest" description="Disordered" evidence="1">
    <location>
        <begin position="1"/>
        <end position="20"/>
    </location>
</feature>
<dbReference type="AlphaFoldDB" id="A0A2D6M191"/>
<dbReference type="EMBL" id="NZBU01000008">
    <property type="protein sequence ID" value="MAG22188.1"/>
    <property type="molecule type" value="Genomic_DNA"/>
</dbReference>
<dbReference type="InterPro" id="IPR004161">
    <property type="entry name" value="EFTu-like_2"/>
</dbReference>
<dbReference type="Pfam" id="PF03144">
    <property type="entry name" value="GTP_EFTU_D2"/>
    <property type="match status" value="1"/>
</dbReference>